<gene>
    <name evidence="4" type="ORF">GPECTOR_1g95</name>
</gene>
<dbReference type="PROSITE" id="PS50125">
    <property type="entry name" value="GUANYLATE_CYCLASE_2"/>
    <property type="match status" value="1"/>
</dbReference>
<dbReference type="InterPro" id="IPR050697">
    <property type="entry name" value="Adenylyl/Guanylyl_Cyclase_3/4"/>
</dbReference>
<evidence type="ECO:0000259" key="3">
    <source>
        <dbReference type="PROSITE" id="PS50125"/>
    </source>
</evidence>
<dbReference type="InterPro" id="IPR029787">
    <property type="entry name" value="Nucleotide_cyclase"/>
</dbReference>
<dbReference type="PANTHER" id="PTHR43081">
    <property type="entry name" value="ADENYLATE CYCLASE, TERMINAL-DIFFERENTIATION SPECIFIC-RELATED"/>
    <property type="match status" value="1"/>
</dbReference>
<organism evidence="4 5">
    <name type="scientific">Gonium pectorale</name>
    <name type="common">Green alga</name>
    <dbReference type="NCBI Taxonomy" id="33097"/>
    <lineage>
        <taxon>Eukaryota</taxon>
        <taxon>Viridiplantae</taxon>
        <taxon>Chlorophyta</taxon>
        <taxon>core chlorophytes</taxon>
        <taxon>Chlorophyceae</taxon>
        <taxon>CS clade</taxon>
        <taxon>Chlamydomonadales</taxon>
        <taxon>Volvocaceae</taxon>
        <taxon>Gonium</taxon>
    </lineage>
</organism>
<dbReference type="Proteomes" id="UP000075714">
    <property type="component" value="Unassembled WGS sequence"/>
</dbReference>
<comment type="caution">
    <text evidence="4">The sequence shown here is derived from an EMBL/GenBank/DDBJ whole genome shotgun (WGS) entry which is preliminary data.</text>
</comment>
<dbReference type="GO" id="GO:0035556">
    <property type="term" value="P:intracellular signal transduction"/>
    <property type="evidence" value="ECO:0007669"/>
    <property type="project" value="InterPro"/>
</dbReference>
<dbReference type="GO" id="GO:0009190">
    <property type="term" value="P:cyclic nucleotide biosynthetic process"/>
    <property type="evidence" value="ECO:0007669"/>
    <property type="project" value="InterPro"/>
</dbReference>
<accession>A0A150H4S2</accession>
<evidence type="ECO:0000313" key="5">
    <source>
        <dbReference type="Proteomes" id="UP000075714"/>
    </source>
</evidence>
<sequence length="1149" mass="117619">MGVAALRGAGALAVAPLPGSKVVVPEWGSGTLVNCTAEICGMSANHDKLYLTSTGQEPEVLKAASAASAKCGVTELARMEAAAAAAARGARDGAFTPGAVVVNRAPYSVMYDYYAFINYELLGSVGLGQEMSLVQLNIASRMTMERNLRQAALDAIRGATLTAASSLGLAMASAKLDASAYASTPWFKWGLGHAALSLLPPQPASTNSVSDLLTNVFGRVNGAHTAASVRTAYEASIDAPEWQAPAGIGGSGGLPAGARVALFSSIGGIVFGFLLLGLLLRQRSRHRDLLGRVRAPRAGPDTTLLISDVQSSTRLWEQLPVPVMDTALKIHHDTFRLLLQKFNGYESATEGDSFILAFADPASAVAFASACQVALMLQPWPSELLTHPDGVAVLVDPQTGELAQLAGVPGCEGLRAGRPSPPPGSLASAAAALRPGHSLSGLPPHLRNSAAGAYAIGFARETSYDMSVHSAGVRHSYDSASQAAPGPTAPVSVKSLAMRPLAAVAASVGPTPTAIVAGSECAGSGLPDGNVGGAGAGSDPVAAGGAVAAVPPVQESATPLLAVSPKAQVLIQSAALIGGHGLNSASTDSWELSRLDPSSLGGGVGGGKAAAGSGSKLFVVRESSSKLPHQSGALSAAPRTMAGTSASSKLPPLSCAPTWWGAALRDVFPTLTPNDNPPAVLGSQLLKSSVVVLHSGRLGVVAYRGLRVRMGLHTGLGDPQHIAFNKVGSTFKYYGPFAETTKSAISAAPGGMVVLTEPAFTRLRNSIARRRTESLKWQREYGSVVVYGGHHVMPTPEHTAPPPAQAQGERPAAARAVRVEMSPATADPADDGADSAVVLAAPAPAEGQALFVAVHKSLVCRLALSPPLVSQRVAQLGSLAAPVGCITVAFMFVVGASTLLADLPGPASRALEQYQRLACGLLAAAGGYLVEGGDGLLLAAFGSPLAGVEWALDCLAGLKKLEWEEDLLGHWLCEEVLTVGLTSGRLDVDQQELGAGSGDADMEDKGPRGLSPSPSRRGMAREFDRLPSMARLGAMAQTKRVLERGLRIKVGLDTGRASHSLTDASGRLSYRGKVMNRASRVAGKAASGQVVCTDVVWQGCMEASQEAEVVGTAGHGGEPGSAGLVGVSLGKVLLRGITAPVELIQCMRS</sequence>
<evidence type="ECO:0000256" key="1">
    <source>
        <dbReference type="SAM" id="MobiDB-lite"/>
    </source>
</evidence>
<keyword evidence="5" id="KW-1185">Reference proteome</keyword>
<dbReference type="EMBL" id="LSYV01000002">
    <property type="protein sequence ID" value="KXZ57034.1"/>
    <property type="molecule type" value="Genomic_DNA"/>
</dbReference>
<evidence type="ECO:0000256" key="2">
    <source>
        <dbReference type="SAM" id="Phobius"/>
    </source>
</evidence>
<feature type="domain" description="Guanylate cyclase" evidence="3">
    <location>
        <begin position="303"/>
        <end position="361"/>
    </location>
</feature>
<dbReference type="Gene3D" id="3.30.70.1230">
    <property type="entry name" value="Nucleotide cyclase"/>
    <property type="match status" value="3"/>
</dbReference>
<feature type="transmembrane region" description="Helical" evidence="2">
    <location>
        <begin position="260"/>
        <end position="280"/>
    </location>
</feature>
<keyword evidence="2" id="KW-1133">Transmembrane helix</keyword>
<protein>
    <recommendedName>
        <fullName evidence="3">Guanylate cyclase domain-containing protein</fullName>
    </recommendedName>
</protein>
<proteinExistence type="predicted"/>
<dbReference type="SUPFAM" id="SSF55073">
    <property type="entry name" value="Nucleotide cyclase"/>
    <property type="match status" value="2"/>
</dbReference>
<name>A0A150H4S2_GONPE</name>
<reference evidence="5" key="1">
    <citation type="journal article" date="2016" name="Nat. Commun.">
        <title>The Gonium pectorale genome demonstrates co-option of cell cycle regulation during the evolution of multicellularity.</title>
        <authorList>
            <person name="Hanschen E.R."/>
            <person name="Marriage T.N."/>
            <person name="Ferris P.J."/>
            <person name="Hamaji T."/>
            <person name="Toyoda A."/>
            <person name="Fujiyama A."/>
            <person name="Neme R."/>
            <person name="Noguchi H."/>
            <person name="Minakuchi Y."/>
            <person name="Suzuki M."/>
            <person name="Kawai-Toyooka H."/>
            <person name="Smith D.R."/>
            <person name="Sparks H."/>
            <person name="Anderson J."/>
            <person name="Bakaric R."/>
            <person name="Luria V."/>
            <person name="Karger A."/>
            <person name="Kirschner M.W."/>
            <person name="Durand P.M."/>
            <person name="Michod R.E."/>
            <person name="Nozaki H."/>
            <person name="Olson B.J."/>
        </authorList>
    </citation>
    <scope>NUCLEOTIDE SEQUENCE [LARGE SCALE GENOMIC DNA]</scope>
    <source>
        <strain evidence="5">NIES-2863</strain>
    </source>
</reference>
<keyword evidence="2" id="KW-0812">Transmembrane</keyword>
<dbReference type="OrthoDB" id="568473at2759"/>
<evidence type="ECO:0000313" key="4">
    <source>
        <dbReference type="EMBL" id="KXZ57034.1"/>
    </source>
</evidence>
<dbReference type="AlphaFoldDB" id="A0A150H4S2"/>
<dbReference type="PANTHER" id="PTHR43081:SF1">
    <property type="entry name" value="ADENYLATE CYCLASE, TERMINAL-DIFFERENTIATION SPECIFIC"/>
    <property type="match status" value="1"/>
</dbReference>
<keyword evidence="2" id="KW-0472">Membrane</keyword>
<feature type="region of interest" description="Disordered" evidence="1">
    <location>
        <begin position="629"/>
        <end position="648"/>
    </location>
</feature>
<dbReference type="InterPro" id="IPR001054">
    <property type="entry name" value="A/G_cyclase"/>
</dbReference>
<feature type="region of interest" description="Disordered" evidence="1">
    <location>
        <begin position="992"/>
        <end position="1019"/>
    </location>
</feature>